<dbReference type="SMART" id="SM00365">
    <property type="entry name" value="LRR_SD22"/>
    <property type="match status" value="10"/>
</dbReference>
<evidence type="ECO:0000256" key="1">
    <source>
        <dbReference type="ARBA" id="ARBA00022614"/>
    </source>
</evidence>
<dbReference type="EC" id="3.1.3.16" evidence="4"/>
<dbReference type="InterPro" id="IPR036457">
    <property type="entry name" value="PPM-type-like_dom_sf"/>
</dbReference>
<keyword evidence="5" id="KW-1185">Reference proteome</keyword>
<keyword evidence="1" id="KW-0433">Leucine-rich repeat</keyword>
<evidence type="ECO:0000259" key="3">
    <source>
        <dbReference type="PROSITE" id="PS51746"/>
    </source>
</evidence>
<dbReference type="RefSeq" id="XP_004184064.1">
    <property type="nucleotide sequence ID" value="XM_004184016.1"/>
</dbReference>
<dbReference type="InterPro" id="IPR055414">
    <property type="entry name" value="LRR_R13L4/SHOC2-like"/>
</dbReference>
<evidence type="ECO:0000256" key="2">
    <source>
        <dbReference type="ARBA" id="ARBA00022737"/>
    </source>
</evidence>
<dbReference type="InterPro" id="IPR001611">
    <property type="entry name" value="Leu-rich_rpt"/>
</dbReference>
<accession>A0A0A1U1D5</accession>
<evidence type="ECO:0000313" key="5">
    <source>
        <dbReference type="Proteomes" id="UP000014680"/>
    </source>
</evidence>
<feature type="domain" description="PPM-type phosphatase" evidence="3">
    <location>
        <begin position="585"/>
        <end position="835"/>
    </location>
</feature>
<protein>
    <submittedName>
        <fullName evidence="4">Leucine-rich repeat containing protein, putative</fullName>
        <ecNumber evidence="4">3.1.3.16</ecNumber>
    </submittedName>
</protein>
<dbReference type="SMART" id="SM00369">
    <property type="entry name" value="LRR_TYP"/>
    <property type="match status" value="10"/>
</dbReference>
<name>A0A0A1U1D5_ENTIV</name>
<dbReference type="Gene3D" id="3.60.40.10">
    <property type="entry name" value="PPM-type phosphatase domain"/>
    <property type="match status" value="1"/>
</dbReference>
<keyword evidence="4" id="KW-0378">Hydrolase</keyword>
<dbReference type="SMART" id="SM00364">
    <property type="entry name" value="LRR_BAC"/>
    <property type="match status" value="10"/>
</dbReference>
<dbReference type="PROSITE" id="PS51746">
    <property type="entry name" value="PPM_2"/>
    <property type="match status" value="1"/>
</dbReference>
<dbReference type="SUPFAM" id="SSF81606">
    <property type="entry name" value="PP2C-like"/>
    <property type="match status" value="1"/>
</dbReference>
<dbReference type="Pfam" id="PF23598">
    <property type="entry name" value="LRR_14"/>
    <property type="match status" value="1"/>
</dbReference>
<dbReference type="Gene3D" id="3.80.10.10">
    <property type="entry name" value="Ribonuclease Inhibitor"/>
    <property type="match status" value="4"/>
</dbReference>
<dbReference type="KEGG" id="eiv:EIN_173930"/>
<dbReference type="InterPro" id="IPR032675">
    <property type="entry name" value="LRR_dom_sf"/>
</dbReference>
<dbReference type="AlphaFoldDB" id="A0A0A1U1D5"/>
<reference evidence="4 5" key="1">
    <citation type="submission" date="2012-10" db="EMBL/GenBank/DDBJ databases">
        <authorList>
            <person name="Zafar N."/>
            <person name="Inman J."/>
            <person name="Hall N."/>
            <person name="Lorenzi H."/>
            <person name="Caler E."/>
        </authorList>
    </citation>
    <scope>NUCLEOTIDE SEQUENCE [LARGE SCALE GENOMIC DNA]</scope>
    <source>
        <strain evidence="4 5">IP1</strain>
    </source>
</reference>
<dbReference type="SUPFAM" id="SSF52058">
    <property type="entry name" value="L domain-like"/>
    <property type="match status" value="2"/>
</dbReference>
<gene>
    <name evidence="4" type="ORF">EIN_173930</name>
</gene>
<dbReference type="CDD" id="cd00143">
    <property type="entry name" value="PP2Cc"/>
    <property type="match status" value="1"/>
</dbReference>
<dbReference type="OrthoDB" id="2187496at2759"/>
<dbReference type="InterPro" id="IPR001932">
    <property type="entry name" value="PPM-type_phosphatase-like_dom"/>
</dbReference>
<dbReference type="InterPro" id="IPR050333">
    <property type="entry name" value="SLRP"/>
</dbReference>
<dbReference type="PANTHER" id="PTHR45712:SF22">
    <property type="entry name" value="INSULIN-LIKE GROWTH FACTOR-BINDING PROTEIN COMPLEX ACID LABILE SUBUNIT"/>
    <property type="match status" value="1"/>
</dbReference>
<dbReference type="GeneID" id="14883423"/>
<dbReference type="Proteomes" id="UP000014680">
    <property type="component" value="Unassembled WGS sequence"/>
</dbReference>
<dbReference type="Pfam" id="PF13855">
    <property type="entry name" value="LRR_8"/>
    <property type="match status" value="2"/>
</dbReference>
<dbReference type="OMA" id="HIPNISM"/>
<dbReference type="GO" id="GO:0004722">
    <property type="term" value="F:protein serine/threonine phosphatase activity"/>
    <property type="evidence" value="ECO:0007669"/>
    <property type="project" value="UniProtKB-EC"/>
</dbReference>
<dbReference type="VEuPathDB" id="AmoebaDB:EIN_173930"/>
<keyword evidence="2" id="KW-0677">Repeat</keyword>
<organism evidence="4 5">
    <name type="scientific">Entamoeba invadens IP1</name>
    <dbReference type="NCBI Taxonomy" id="370355"/>
    <lineage>
        <taxon>Eukaryota</taxon>
        <taxon>Amoebozoa</taxon>
        <taxon>Evosea</taxon>
        <taxon>Archamoebae</taxon>
        <taxon>Mastigamoebida</taxon>
        <taxon>Entamoebidae</taxon>
        <taxon>Entamoeba</taxon>
    </lineage>
</organism>
<dbReference type="PANTHER" id="PTHR45712">
    <property type="entry name" value="AGAP008170-PA"/>
    <property type="match status" value="1"/>
</dbReference>
<dbReference type="PROSITE" id="PS51450">
    <property type="entry name" value="LRR"/>
    <property type="match status" value="7"/>
</dbReference>
<evidence type="ECO:0000313" key="4">
    <source>
        <dbReference type="EMBL" id="ELP84718.1"/>
    </source>
</evidence>
<sequence>MTIVKRNDLRLTDIPRELTQNQSIFSNIGELIFMNNEFEAIPDTVTVFNFLKKLSFACNKIVQVNEKLFTMTQLETLCLNQNRISTISQSLTSMKGLSSLEICANKLSTLTPPTCLSRLDLSANFLTDFSYSCQSLTYLDVSQNDLSNLPNLDCPNVKQINASFNNIVHLPDSISNLSSLRYLDLKNNKLESLPDTFALLSSLTFLQISNNPISSVPSNFTTMRLKKFHASQTIKFSFDPLPTLRELFYSKVESQILFMDYSAMSNLENLDVSYNQFTTLTVTSPSLITLNCSYNVIQTLSMSKTCTAQKIFARHNQIASIDSSIANSQKLVIADFSNNKLKNLPLKPDLPRIQYLNVGFNRMTILDYDFSKMNTLTYFDVSFNSIHTITNNIGDLTNLKALVLAGNPINSLPNDLTNLVNLTKLHCSNNGLAVFPNVILALSNLQKLYIASNHIRDLPDLSCLKELQTLDLSNCYLVSAQNVNNLPKLEQLNLSNNYLTEPPQLSGCDNLIYLDLSFNALERSTSDIEVKKLNKLRMLDLSFNDITSLPNHGPELTIRTDGCGTQRMYSLLDRFSKSLEFKTVRITCAGAQMCADRDEMQDSFICIPHFAAPDHFLFAAVDGHSGFQASYSFTQNFPKILYEQFKENNQQDSIEDCLLKSFDKIEEEFVDNDIKDGAVVTVVFVTPKKIYTAQCGDCRGVYITKSGIHQLAPEHKTSDRHEQVRIRSEGGFVDQSSRVCGLLVARSVGDIKNKPIITHKPDITVCDRRDDEQYLVVATDGVWDEVSNSLLLDILQRNRRIQKTSELVSLLRDTAYVSCVQTQIPDNIGIVLCRF</sequence>
<dbReference type="Pfam" id="PF00481">
    <property type="entry name" value="PP2C"/>
    <property type="match status" value="1"/>
</dbReference>
<dbReference type="SMART" id="SM00332">
    <property type="entry name" value="PP2Cc"/>
    <property type="match status" value="1"/>
</dbReference>
<dbReference type="InterPro" id="IPR003591">
    <property type="entry name" value="Leu-rich_rpt_typical-subtyp"/>
</dbReference>
<proteinExistence type="predicted"/>
<dbReference type="EMBL" id="KB207112">
    <property type="protein sequence ID" value="ELP84718.1"/>
    <property type="molecule type" value="Genomic_DNA"/>
</dbReference>
<dbReference type="PRINTS" id="PR00019">
    <property type="entry name" value="LEURICHRPT"/>
</dbReference>